<gene>
    <name evidence="1" type="ORF">CVP04_07500</name>
</gene>
<accession>A0A2M8RVA7</accession>
<dbReference type="AlphaFoldDB" id="A0A2M8RVA7"/>
<organism evidence="1 2">
    <name type="scientific">Caviibacterium pharyngocola</name>
    <dbReference type="NCBI Taxonomy" id="28159"/>
    <lineage>
        <taxon>Bacteria</taxon>
        <taxon>Pseudomonadati</taxon>
        <taxon>Pseudomonadota</taxon>
        <taxon>Gammaproteobacteria</taxon>
        <taxon>Pasteurellales</taxon>
        <taxon>Pasteurellaceae</taxon>
        <taxon>Caviibacterium</taxon>
    </lineage>
</organism>
<proteinExistence type="predicted"/>
<reference evidence="1 2" key="1">
    <citation type="submission" date="2017-11" db="EMBL/GenBank/DDBJ databases">
        <title>Reclassification of Bisgaard taxon 5 as Caviibacterium pharyngocola gen. nov., sp. nov.</title>
        <authorList>
            <person name="Christensen H."/>
        </authorList>
    </citation>
    <scope>NUCLEOTIDE SEQUENCE [LARGE SCALE GENOMIC DNA]</scope>
    <source>
        <strain evidence="1 2">7_3</strain>
    </source>
</reference>
<name>A0A2M8RVA7_9PAST</name>
<dbReference type="Proteomes" id="UP000230282">
    <property type="component" value="Unassembled WGS sequence"/>
</dbReference>
<evidence type="ECO:0000313" key="2">
    <source>
        <dbReference type="Proteomes" id="UP000230282"/>
    </source>
</evidence>
<evidence type="ECO:0000313" key="1">
    <source>
        <dbReference type="EMBL" id="PJG82803.1"/>
    </source>
</evidence>
<comment type="caution">
    <text evidence="1">The sequence shown here is derived from an EMBL/GenBank/DDBJ whole genome shotgun (WGS) entry which is preliminary data.</text>
</comment>
<dbReference type="OrthoDB" id="7067893at2"/>
<protein>
    <submittedName>
        <fullName evidence="1">Uncharacterized protein</fullName>
    </submittedName>
</protein>
<keyword evidence="2" id="KW-1185">Reference proteome</keyword>
<dbReference type="EMBL" id="PHGZ01000014">
    <property type="protein sequence ID" value="PJG82803.1"/>
    <property type="molecule type" value="Genomic_DNA"/>
</dbReference>
<sequence>MKLEILKHLNAPGNDSSTARAEFVEWLVKQVYDFVKFERPGGEGDDGRNGMERRSLAKVRDATIDHKFNMMETSLSK</sequence>